<reference evidence="1 2" key="1">
    <citation type="submission" date="2015-12" db="EMBL/GenBank/DDBJ databases">
        <authorList>
            <person name="Bansal K."/>
            <person name="Midha S."/>
            <person name="Patil P.B."/>
        </authorList>
    </citation>
    <scope>NUCLEOTIDE SEQUENCE [LARGE SCALE GENOMIC DNA]</scope>
    <source>
        <strain evidence="1 2">LMG9045</strain>
    </source>
</reference>
<comment type="caution">
    <text evidence="1">The sequence shown here is derived from an EMBL/GenBank/DDBJ whole genome shotgun (WGS) entry which is preliminary data.</text>
</comment>
<sequence>MSKGLKTRRDNAEFQGDFPKYYGYKNTDIALSTARSAVKLRMGRNTKAYQFTDIRGWQKHWHNSRRQGTLTINVRDIDIPVWTIKFGSEDEMNRWYELMGQAINETLKL</sequence>
<evidence type="ECO:0000313" key="1">
    <source>
        <dbReference type="EMBL" id="OOW84516.1"/>
    </source>
</evidence>
<dbReference type="AlphaFoldDB" id="A0AB73N592"/>
<organism evidence="1 2">
    <name type="scientific">Xanthomonas axonopodis pv. clitoriae</name>
    <dbReference type="NCBI Taxonomy" id="487828"/>
    <lineage>
        <taxon>Bacteria</taxon>
        <taxon>Pseudomonadati</taxon>
        <taxon>Pseudomonadota</taxon>
        <taxon>Gammaproteobacteria</taxon>
        <taxon>Lysobacterales</taxon>
        <taxon>Lysobacteraceae</taxon>
        <taxon>Xanthomonas</taxon>
    </lineage>
</organism>
<evidence type="ECO:0000313" key="2">
    <source>
        <dbReference type="Proteomes" id="UP000190210"/>
    </source>
</evidence>
<protein>
    <submittedName>
        <fullName evidence="1">Uncharacterized protein</fullName>
    </submittedName>
</protein>
<accession>A0AB73N592</accession>
<proteinExistence type="predicted"/>
<dbReference type="Proteomes" id="UP000190210">
    <property type="component" value="Unassembled WGS sequence"/>
</dbReference>
<dbReference type="RefSeq" id="WP_078537189.1">
    <property type="nucleotide sequence ID" value="NZ_LOKA01000008.1"/>
</dbReference>
<gene>
    <name evidence="1" type="ORF">Xclt_08665</name>
</gene>
<name>A0AB73N592_9XANT</name>
<dbReference type="EMBL" id="LOKA01000008">
    <property type="protein sequence ID" value="OOW84516.1"/>
    <property type="molecule type" value="Genomic_DNA"/>
</dbReference>